<evidence type="ECO:0000256" key="1">
    <source>
        <dbReference type="SAM" id="MobiDB-lite"/>
    </source>
</evidence>
<dbReference type="AlphaFoldDB" id="A0A8T1VK96"/>
<dbReference type="OrthoDB" id="276540at2759"/>
<evidence type="ECO:0000256" key="2">
    <source>
        <dbReference type="SAM" id="Phobius"/>
    </source>
</evidence>
<dbReference type="PANTHER" id="PTHR37935">
    <property type="entry name" value="CHROMOSOME UNDETERMINED SCAFFOLD_14, WHOLE GENOME SHOTGUN SEQUENCE"/>
    <property type="match status" value="1"/>
</dbReference>
<name>A0A8T1VK96_9STRA</name>
<proteinExistence type="predicted"/>
<accession>A0A8T1VK96</accession>
<feature type="compositionally biased region" description="Basic and acidic residues" evidence="1">
    <location>
        <begin position="347"/>
        <end position="367"/>
    </location>
</feature>
<evidence type="ECO:0000313" key="3">
    <source>
        <dbReference type="EMBL" id="KAG7381531.1"/>
    </source>
</evidence>
<sequence length="447" mass="49441">MKLGILRAAASSGRLRALAPLLNVSAASPGRHLPPTWSSRALGVHRRHYSSDKPPHVQPHTPAPSMSEPEMVRRLMRSQRVWWWMGSLVLGGVALVAFGPELKLGMSKHTAEVASRSLQDETLRDNSRELASQIVQTVLNDPEVLDQASRFLQRLVVMDSTREALKALAIHTLNDPMTRTQVANLTKHTVAALLEDPKTLRQLVDLLRSTVMDPQAKEALLLLLEQIMRDEQTRANLTQLLAHTFLQDAVKQNVGKTLGESVHDVLSRGDVQNHAKEFVSGVVRDQTVQAQSGDAIWGTFMYALTPSWLSWVWENPEKLAKDGGLTTPAAEAAKAMVAATAAEDKLEMEKQKMKEDAEKQKETKDSSKSTLKLQKTSSRSKGAGQQDSVQHKMTAKRTRTKRMSTPHETSSKDEKSDGPAMKTSSSHGDFAERYEDRHWSGSGSGFI</sequence>
<protein>
    <submittedName>
        <fullName evidence="3">Uncharacterized protein</fullName>
    </submittedName>
</protein>
<feature type="region of interest" description="Disordered" evidence="1">
    <location>
        <begin position="347"/>
        <end position="447"/>
    </location>
</feature>
<comment type="caution">
    <text evidence="3">The sequence shown here is derived from an EMBL/GenBank/DDBJ whole genome shotgun (WGS) entry which is preliminary data.</text>
</comment>
<dbReference type="PANTHER" id="PTHR37935:SF1">
    <property type="entry name" value="CHROMOSOME UNDETERMINED SCAFFOLD_14, WHOLE GENOME SHOTGUN SEQUENCE"/>
    <property type="match status" value="1"/>
</dbReference>
<feature type="compositionally biased region" description="Basic and acidic residues" evidence="1">
    <location>
        <begin position="429"/>
        <end position="439"/>
    </location>
</feature>
<evidence type="ECO:0000313" key="4">
    <source>
        <dbReference type="Proteomes" id="UP000694044"/>
    </source>
</evidence>
<keyword evidence="2" id="KW-0472">Membrane</keyword>
<keyword evidence="4" id="KW-1185">Reference proteome</keyword>
<feature type="region of interest" description="Disordered" evidence="1">
    <location>
        <begin position="47"/>
        <end position="66"/>
    </location>
</feature>
<dbReference type="EMBL" id="JAGDFM010000242">
    <property type="protein sequence ID" value="KAG7381531.1"/>
    <property type="molecule type" value="Genomic_DNA"/>
</dbReference>
<feature type="compositionally biased region" description="Low complexity" evidence="1">
    <location>
        <begin position="368"/>
        <end position="381"/>
    </location>
</feature>
<keyword evidence="2" id="KW-1133">Transmembrane helix</keyword>
<reference evidence="3" key="1">
    <citation type="submission" date="2021-02" db="EMBL/GenBank/DDBJ databases">
        <authorList>
            <person name="Palmer J.M."/>
        </authorList>
    </citation>
    <scope>NUCLEOTIDE SEQUENCE</scope>
    <source>
        <strain evidence="3">SCRP734</strain>
    </source>
</reference>
<feature type="compositionally biased region" description="Basic residues" evidence="1">
    <location>
        <begin position="393"/>
        <end position="404"/>
    </location>
</feature>
<feature type="transmembrane region" description="Helical" evidence="2">
    <location>
        <begin position="81"/>
        <end position="99"/>
    </location>
</feature>
<organism evidence="3 4">
    <name type="scientific">Phytophthora pseudosyringae</name>
    <dbReference type="NCBI Taxonomy" id="221518"/>
    <lineage>
        <taxon>Eukaryota</taxon>
        <taxon>Sar</taxon>
        <taxon>Stramenopiles</taxon>
        <taxon>Oomycota</taxon>
        <taxon>Peronosporomycetes</taxon>
        <taxon>Peronosporales</taxon>
        <taxon>Peronosporaceae</taxon>
        <taxon>Phytophthora</taxon>
    </lineage>
</organism>
<keyword evidence="2" id="KW-0812">Transmembrane</keyword>
<gene>
    <name evidence="3" type="ORF">PHYPSEUDO_005949</name>
</gene>
<dbReference type="Proteomes" id="UP000694044">
    <property type="component" value="Unassembled WGS sequence"/>
</dbReference>